<proteinExistence type="predicted"/>
<feature type="compositionally biased region" description="Basic and acidic residues" evidence="1">
    <location>
        <begin position="120"/>
        <end position="133"/>
    </location>
</feature>
<dbReference type="AlphaFoldDB" id="A0A482WEN2"/>
<name>A0A482WEN2_LAOST</name>
<organism evidence="3 4">
    <name type="scientific">Laodelphax striatellus</name>
    <name type="common">Small brown planthopper</name>
    <name type="synonym">Delphax striatella</name>
    <dbReference type="NCBI Taxonomy" id="195883"/>
    <lineage>
        <taxon>Eukaryota</taxon>
        <taxon>Metazoa</taxon>
        <taxon>Ecdysozoa</taxon>
        <taxon>Arthropoda</taxon>
        <taxon>Hexapoda</taxon>
        <taxon>Insecta</taxon>
        <taxon>Pterygota</taxon>
        <taxon>Neoptera</taxon>
        <taxon>Paraneoptera</taxon>
        <taxon>Hemiptera</taxon>
        <taxon>Auchenorrhyncha</taxon>
        <taxon>Fulgoroidea</taxon>
        <taxon>Delphacidae</taxon>
        <taxon>Criomorphinae</taxon>
        <taxon>Laodelphax</taxon>
    </lineage>
</organism>
<sequence length="385" mass="43547">MARTAEMCGKGRRNSPLVSCALRFVFLFSLSIFLLVSVTEGQSSQEQVQDPTGWIPPHHYTHAIQRSYSAAIRPDAELPDHVSIEQLNPENHDHDNSPLQRLRRSSDESYEAEEEEGAGDETKEEATTDDQHPKAQHFLPSFSPLFSPPPPLGHSRPPYYNQESAFSQRPSYPGGFRDLSYPHAVAESESSTNVLGSGNFGVLRGGTFFAGERDELLSDDLYSPYFHGGNNGHGRPSFYPRNPQPNYRQHGDDFFANFRDFADISTPTKSSYSQYYVVYARHNATNNDNLPKPKLLDDDVEDYRDDTVHHNTPHQRPRNIIEQLTMLDAPASQPSQHEIASKKFSKRKLKLHIYKKKLQEKQDKAAMKSSTVSPKDIYDPLLALS</sequence>
<comment type="caution">
    <text evidence="3">The sequence shown here is derived from an EMBL/GenBank/DDBJ whole genome shotgun (WGS) entry which is preliminary data.</text>
</comment>
<dbReference type="OrthoDB" id="6425203at2759"/>
<protein>
    <recommendedName>
        <fullName evidence="5">DUF4794 domain-containing protein</fullName>
    </recommendedName>
</protein>
<evidence type="ECO:0000256" key="1">
    <source>
        <dbReference type="SAM" id="MobiDB-lite"/>
    </source>
</evidence>
<evidence type="ECO:0000313" key="4">
    <source>
        <dbReference type="Proteomes" id="UP000291343"/>
    </source>
</evidence>
<reference evidence="3 4" key="1">
    <citation type="journal article" date="2017" name="Gigascience">
        <title>Genome sequence of the small brown planthopper, Laodelphax striatellus.</title>
        <authorList>
            <person name="Zhu J."/>
            <person name="Jiang F."/>
            <person name="Wang X."/>
            <person name="Yang P."/>
            <person name="Bao Y."/>
            <person name="Zhao W."/>
            <person name="Wang W."/>
            <person name="Lu H."/>
            <person name="Wang Q."/>
            <person name="Cui N."/>
            <person name="Li J."/>
            <person name="Chen X."/>
            <person name="Luo L."/>
            <person name="Yu J."/>
            <person name="Kang L."/>
            <person name="Cui F."/>
        </authorList>
    </citation>
    <scope>NUCLEOTIDE SEQUENCE [LARGE SCALE GENOMIC DNA]</scope>
    <source>
        <strain evidence="3">Lst14</strain>
    </source>
</reference>
<feature type="compositionally biased region" description="Acidic residues" evidence="1">
    <location>
        <begin position="108"/>
        <end position="119"/>
    </location>
</feature>
<keyword evidence="2" id="KW-0732">Signal</keyword>
<evidence type="ECO:0008006" key="5">
    <source>
        <dbReference type="Google" id="ProtNLM"/>
    </source>
</evidence>
<evidence type="ECO:0000256" key="2">
    <source>
        <dbReference type="SAM" id="SignalP"/>
    </source>
</evidence>
<dbReference type="InParanoid" id="A0A482WEN2"/>
<accession>A0A482WEN2</accession>
<feature type="signal peptide" evidence="2">
    <location>
        <begin position="1"/>
        <end position="41"/>
    </location>
</feature>
<keyword evidence="4" id="KW-1185">Reference proteome</keyword>
<evidence type="ECO:0000313" key="3">
    <source>
        <dbReference type="EMBL" id="RZF31983.1"/>
    </source>
</evidence>
<feature type="chain" id="PRO_5019838443" description="DUF4794 domain-containing protein" evidence="2">
    <location>
        <begin position="42"/>
        <end position="385"/>
    </location>
</feature>
<gene>
    <name evidence="3" type="ORF">LSTR_LSTR011648</name>
</gene>
<dbReference type="STRING" id="195883.A0A482WEN2"/>
<feature type="region of interest" description="Disordered" evidence="1">
    <location>
        <begin position="87"/>
        <end position="169"/>
    </location>
</feature>
<dbReference type="Proteomes" id="UP000291343">
    <property type="component" value="Unassembled WGS sequence"/>
</dbReference>
<dbReference type="EMBL" id="QKKF02037738">
    <property type="protein sequence ID" value="RZF31983.1"/>
    <property type="molecule type" value="Genomic_DNA"/>
</dbReference>